<gene>
    <name evidence="6" type="ORF">FHS81_003187</name>
</gene>
<sequence length="286" mass="30420">MRWAHAAADKKPTASFSEENSMKIHGQSERDSGLRTPRLNLGDGNLHLGAWSCFRDPLVIDILAAEAFDWICIDAQHGGPEASEIQALVEAAHLFSVPTMVRVPGHETGIAGRAIDAGAGAIVFPTVEDAETARRLIAGCRFPPRGKRSYSPTRRSPRYPKPIPGNPEDDPLCILMIETAQGLENLDDILATRPDAILVGPYDLALGLGVSLAELTRGEPDGTLAKIARRCNEAGVVPGIYAGEVTLAGRMAAIGYRFMPIAADIGLLGIAAHDSVEAARKLFGGN</sequence>
<comment type="caution">
    <text evidence="6">The sequence shown here is derived from an EMBL/GenBank/DDBJ whole genome shotgun (WGS) entry which is preliminary data.</text>
</comment>
<dbReference type="Gene3D" id="3.20.20.60">
    <property type="entry name" value="Phosphoenolpyruvate-binding domains"/>
    <property type="match status" value="1"/>
</dbReference>
<accession>A0A7W5Z6I1</accession>
<dbReference type="RefSeq" id="WP_183754525.1">
    <property type="nucleotide sequence ID" value="NZ_JACICC010000011.1"/>
</dbReference>
<dbReference type="InterPro" id="IPR040442">
    <property type="entry name" value="Pyrv_kinase-like_dom_sf"/>
</dbReference>
<evidence type="ECO:0000259" key="5">
    <source>
        <dbReference type="Pfam" id="PF03328"/>
    </source>
</evidence>
<name>A0A7W5Z6I1_9HYPH</name>
<feature type="region of interest" description="Disordered" evidence="4">
    <location>
        <begin position="1"/>
        <end position="36"/>
    </location>
</feature>
<feature type="region of interest" description="Disordered" evidence="4">
    <location>
        <begin position="144"/>
        <end position="167"/>
    </location>
</feature>
<organism evidence="6 7">
    <name type="scientific">Pseudochelatococcus contaminans</name>
    <dbReference type="NCBI Taxonomy" id="1538103"/>
    <lineage>
        <taxon>Bacteria</taxon>
        <taxon>Pseudomonadati</taxon>
        <taxon>Pseudomonadota</taxon>
        <taxon>Alphaproteobacteria</taxon>
        <taxon>Hyphomicrobiales</taxon>
        <taxon>Chelatococcaceae</taxon>
        <taxon>Pseudochelatococcus</taxon>
    </lineage>
</organism>
<dbReference type="PANTHER" id="PTHR30502">
    <property type="entry name" value="2-KETO-3-DEOXY-L-RHAMNONATE ALDOLASE"/>
    <property type="match status" value="1"/>
</dbReference>
<evidence type="ECO:0000313" key="6">
    <source>
        <dbReference type="EMBL" id="MBB3811075.1"/>
    </source>
</evidence>
<comment type="similarity">
    <text evidence="1">Belongs to the HpcH/HpaI aldolase family.</text>
</comment>
<dbReference type="AlphaFoldDB" id="A0A7W5Z6I1"/>
<evidence type="ECO:0000256" key="1">
    <source>
        <dbReference type="ARBA" id="ARBA00005568"/>
    </source>
</evidence>
<dbReference type="Proteomes" id="UP000537592">
    <property type="component" value="Unassembled WGS sequence"/>
</dbReference>
<evidence type="ECO:0000313" key="7">
    <source>
        <dbReference type="Proteomes" id="UP000537592"/>
    </source>
</evidence>
<dbReference type="PANTHER" id="PTHR30502:SF0">
    <property type="entry name" value="PHOSPHOENOLPYRUVATE CARBOXYLASE FAMILY PROTEIN"/>
    <property type="match status" value="1"/>
</dbReference>
<dbReference type="InterPro" id="IPR015813">
    <property type="entry name" value="Pyrv/PenolPyrv_kinase-like_dom"/>
</dbReference>
<dbReference type="GO" id="GO:0005737">
    <property type="term" value="C:cytoplasm"/>
    <property type="evidence" value="ECO:0007669"/>
    <property type="project" value="TreeGrafter"/>
</dbReference>
<dbReference type="Pfam" id="PF03328">
    <property type="entry name" value="HpcH_HpaI"/>
    <property type="match status" value="1"/>
</dbReference>
<dbReference type="InterPro" id="IPR005000">
    <property type="entry name" value="Aldolase/citrate-lyase_domain"/>
</dbReference>
<feature type="compositionally biased region" description="Basic and acidic residues" evidence="4">
    <location>
        <begin position="20"/>
        <end position="33"/>
    </location>
</feature>
<dbReference type="SUPFAM" id="SSF51621">
    <property type="entry name" value="Phosphoenolpyruvate/pyruvate domain"/>
    <property type="match status" value="1"/>
</dbReference>
<keyword evidence="7" id="KW-1185">Reference proteome</keyword>
<dbReference type="InterPro" id="IPR050251">
    <property type="entry name" value="HpcH-HpaI_aldolase"/>
</dbReference>
<feature type="domain" description="HpcH/HpaI aldolase/citrate lyase" evidence="5">
    <location>
        <begin position="49"/>
        <end position="264"/>
    </location>
</feature>
<dbReference type="GO" id="GO:0016832">
    <property type="term" value="F:aldehyde-lyase activity"/>
    <property type="evidence" value="ECO:0007669"/>
    <property type="project" value="TreeGrafter"/>
</dbReference>
<keyword evidence="2" id="KW-0479">Metal-binding</keyword>
<evidence type="ECO:0000256" key="3">
    <source>
        <dbReference type="ARBA" id="ARBA00023239"/>
    </source>
</evidence>
<keyword evidence="3 6" id="KW-0456">Lyase</keyword>
<evidence type="ECO:0000256" key="4">
    <source>
        <dbReference type="SAM" id="MobiDB-lite"/>
    </source>
</evidence>
<dbReference type="EC" id="4.1.2.52" evidence="6"/>
<dbReference type="GO" id="GO:0046872">
    <property type="term" value="F:metal ion binding"/>
    <property type="evidence" value="ECO:0007669"/>
    <property type="project" value="UniProtKB-KW"/>
</dbReference>
<proteinExistence type="inferred from homology"/>
<evidence type="ECO:0000256" key="2">
    <source>
        <dbReference type="ARBA" id="ARBA00022723"/>
    </source>
</evidence>
<dbReference type="EMBL" id="JACICC010000011">
    <property type="protein sequence ID" value="MBB3811075.1"/>
    <property type="molecule type" value="Genomic_DNA"/>
</dbReference>
<reference evidence="6 7" key="1">
    <citation type="submission" date="2020-08" db="EMBL/GenBank/DDBJ databases">
        <title>Genomic Encyclopedia of Type Strains, Phase IV (KMG-IV): sequencing the most valuable type-strain genomes for metagenomic binning, comparative biology and taxonomic classification.</title>
        <authorList>
            <person name="Goeker M."/>
        </authorList>
    </citation>
    <scope>NUCLEOTIDE SEQUENCE [LARGE SCALE GENOMIC DNA]</scope>
    <source>
        <strain evidence="6 7">DSM 28760</strain>
    </source>
</reference>
<protein>
    <submittedName>
        <fullName evidence="6">4-hydroxy-2-oxoheptanedioate aldolase</fullName>
        <ecNumber evidence="6">4.1.2.52</ecNumber>
    </submittedName>
</protein>